<protein>
    <submittedName>
        <fullName evidence="2">Membrane protein</fullName>
    </submittedName>
</protein>
<feature type="transmembrane region" description="Helical" evidence="1">
    <location>
        <begin position="6"/>
        <end position="30"/>
    </location>
</feature>
<dbReference type="RefSeq" id="WP_188732968.1">
    <property type="nucleotide sequence ID" value="NZ_BMLW01000001.1"/>
</dbReference>
<proteinExistence type="predicted"/>
<evidence type="ECO:0000256" key="1">
    <source>
        <dbReference type="SAM" id="Phobius"/>
    </source>
</evidence>
<gene>
    <name evidence="2" type="ORF">GCM10011346_05770</name>
</gene>
<feature type="transmembrane region" description="Helical" evidence="1">
    <location>
        <begin position="72"/>
        <end position="89"/>
    </location>
</feature>
<dbReference type="Proteomes" id="UP000641206">
    <property type="component" value="Unassembled WGS sequence"/>
</dbReference>
<keyword evidence="1" id="KW-0812">Transmembrane</keyword>
<accession>A0ABQ2NQ68</accession>
<feature type="transmembrane region" description="Helical" evidence="1">
    <location>
        <begin position="129"/>
        <end position="151"/>
    </location>
</feature>
<reference evidence="3" key="1">
    <citation type="journal article" date="2019" name="Int. J. Syst. Evol. Microbiol.">
        <title>The Global Catalogue of Microorganisms (GCM) 10K type strain sequencing project: providing services to taxonomists for standard genome sequencing and annotation.</title>
        <authorList>
            <consortium name="The Broad Institute Genomics Platform"/>
            <consortium name="The Broad Institute Genome Sequencing Center for Infectious Disease"/>
            <person name="Wu L."/>
            <person name="Ma J."/>
        </authorList>
    </citation>
    <scope>NUCLEOTIDE SEQUENCE [LARGE SCALE GENOMIC DNA]</scope>
    <source>
        <strain evidence="3">CGMCC 1.7693</strain>
    </source>
</reference>
<dbReference type="EMBL" id="BMLW01000001">
    <property type="protein sequence ID" value="GGP07861.1"/>
    <property type="molecule type" value="Genomic_DNA"/>
</dbReference>
<keyword evidence="3" id="KW-1185">Reference proteome</keyword>
<feature type="transmembrane region" description="Helical" evidence="1">
    <location>
        <begin position="42"/>
        <end position="66"/>
    </location>
</feature>
<keyword evidence="1" id="KW-0472">Membrane</keyword>
<evidence type="ECO:0000313" key="3">
    <source>
        <dbReference type="Proteomes" id="UP000641206"/>
    </source>
</evidence>
<dbReference type="Gene3D" id="1.10.1760.20">
    <property type="match status" value="1"/>
</dbReference>
<evidence type="ECO:0000313" key="2">
    <source>
        <dbReference type="EMBL" id="GGP07861.1"/>
    </source>
</evidence>
<sequence length="195" mass="20481">MKNRNMGLLIFLIPIGVAVNFVGGQIAVLLKLPLFLDTIGTFTIGAIAGPFAGILVGLLTCLSISITNPQSLFYVINFMLMGLLAGYLAKKGFFTTVPKTIGAGAIMGLIVGISGSLISYFLFNGFGVSGTGVLGGILMGSGVPVWASAFISNMSVDIIDKVPTALVAYLIIRNIPQKTFVKLPNGNVFLNAYKK</sequence>
<organism evidence="2 3">
    <name type="scientific">Oceanobacillus neutriphilus</name>
    <dbReference type="NCBI Taxonomy" id="531815"/>
    <lineage>
        <taxon>Bacteria</taxon>
        <taxon>Bacillati</taxon>
        <taxon>Bacillota</taxon>
        <taxon>Bacilli</taxon>
        <taxon>Bacillales</taxon>
        <taxon>Bacillaceae</taxon>
        <taxon>Oceanobacillus</taxon>
    </lineage>
</organism>
<name>A0ABQ2NQ68_9BACI</name>
<keyword evidence="1" id="KW-1133">Transmembrane helix</keyword>
<feature type="transmembrane region" description="Helical" evidence="1">
    <location>
        <begin position="101"/>
        <end position="123"/>
    </location>
</feature>
<comment type="caution">
    <text evidence="2">The sequence shown here is derived from an EMBL/GenBank/DDBJ whole genome shotgun (WGS) entry which is preliminary data.</text>
</comment>